<name>A0AAU9WC65_9CNID</name>
<organism evidence="2 3">
    <name type="scientific">Pocillopora meandrina</name>
    <dbReference type="NCBI Taxonomy" id="46732"/>
    <lineage>
        <taxon>Eukaryota</taxon>
        <taxon>Metazoa</taxon>
        <taxon>Cnidaria</taxon>
        <taxon>Anthozoa</taxon>
        <taxon>Hexacorallia</taxon>
        <taxon>Scleractinia</taxon>
        <taxon>Astrocoeniina</taxon>
        <taxon>Pocilloporidae</taxon>
        <taxon>Pocillopora</taxon>
    </lineage>
</organism>
<dbReference type="EMBL" id="CALNXJ010000009">
    <property type="protein sequence ID" value="CAH3104527.1"/>
    <property type="molecule type" value="Genomic_DNA"/>
</dbReference>
<feature type="region of interest" description="Disordered" evidence="1">
    <location>
        <begin position="166"/>
        <end position="188"/>
    </location>
</feature>
<evidence type="ECO:0000256" key="1">
    <source>
        <dbReference type="SAM" id="MobiDB-lite"/>
    </source>
</evidence>
<accession>A0AAU9WC65</accession>
<reference evidence="2 3" key="1">
    <citation type="submission" date="2022-05" db="EMBL/GenBank/DDBJ databases">
        <authorList>
            <consortium name="Genoscope - CEA"/>
            <person name="William W."/>
        </authorList>
    </citation>
    <scope>NUCLEOTIDE SEQUENCE [LARGE SCALE GENOMIC DNA]</scope>
</reference>
<dbReference type="AlphaFoldDB" id="A0AAU9WC65"/>
<feature type="compositionally biased region" description="Polar residues" evidence="1">
    <location>
        <begin position="179"/>
        <end position="188"/>
    </location>
</feature>
<keyword evidence="3" id="KW-1185">Reference proteome</keyword>
<evidence type="ECO:0000313" key="2">
    <source>
        <dbReference type="EMBL" id="CAH3104527.1"/>
    </source>
</evidence>
<dbReference type="Proteomes" id="UP001159428">
    <property type="component" value="Unassembled WGS sequence"/>
</dbReference>
<evidence type="ECO:0000313" key="3">
    <source>
        <dbReference type="Proteomes" id="UP001159428"/>
    </source>
</evidence>
<protein>
    <submittedName>
        <fullName evidence="2">Uncharacterized protein</fullName>
    </submittedName>
</protein>
<sequence>MGSYDGAEVCELVGLFILCGLGNTYGKECIGLYRDDGLSVFKNISGPQAERIRKDITSHFKNNGLNITIQTNLKIVNYLDVTFNLNNGTYCPYRKPNNQPLYINAKSNHPPNIIKQLLDSFSRRISDNSCNEDEFNKAMTEYETALKSSGHKIFSSDQDLLLVKSKKQKEKKEKEKSFLSFTLGSASS</sequence>
<comment type="caution">
    <text evidence="2">The sequence shown here is derived from an EMBL/GenBank/DDBJ whole genome shotgun (WGS) entry which is preliminary data.</text>
</comment>
<gene>
    <name evidence="2" type="ORF">PMEA_00034776</name>
</gene>
<proteinExistence type="predicted"/>